<feature type="transmembrane region" description="Helical" evidence="1">
    <location>
        <begin position="77"/>
        <end position="97"/>
    </location>
</feature>
<feature type="transmembrane region" description="Helical" evidence="1">
    <location>
        <begin position="127"/>
        <end position="147"/>
    </location>
</feature>
<reference evidence="3" key="1">
    <citation type="journal article" date="2014" name="BMC Genomics">
        <title>Genome sequencing of two Neorhizobium galegae strains reveals a noeT gene responsible for the unusual acetylation of the nodulation factors.</title>
        <authorList>
            <person name="Osterman J."/>
            <person name="Marsh J."/>
            <person name="Laine P.K."/>
            <person name="Zeng Z."/>
            <person name="Alatalo E."/>
            <person name="Sullivan J.T."/>
            <person name="Young J.P."/>
            <person name="Thomas-Oates J."/>
            <person name="Paulin L."/>
            <person name="Lindstrom K."/>
        </authorList>
    </citation>
    <scope>NUCLEOTIDE SEQUENCE [LARGE SCALE GENOMIC DNA]</scope>
    <source>
        <strain evidence="3">HAMBI 540</strain>
    </source>
</reference>
<name>A0A068SN21_NEOGA</name>
<dbReference type="eggNOG" id="ENOG5032EN9">
    <property type="taxonomic scope" value="Bacteria"/>
</dbReference>
<feature type="transmembrane region" description="Helical" evidence="1">
    <location>
        <begin position="49"/>
        <end position="70"/>
    </location>
</feature>
<organism evidence="2 3">
    <name type="scientific">Neorhizobium galegae bv. orientalis str. HAMBI 540</name>
    <dbReference type="NCBI Taxonomy" id="1028800"/>
    <lineage>
        <taxon>Bacteria</taxon>
        <taxon>Pseudomonadati</taxon>
        <taxon>Pseudomonadota</taxon>
        <taxon>Alphaproteobacteria</taxon>
        <taxon>Hyphomicrobiales</taxon>
        <taxon>Rhizobiaceae</taxon>
        <taxon>Rhizobium/Agrobacterium group</taxon>
        <taxon>Neorhizobium</taxon>
    </lineage>
</organism>
<dbReference type="OrthoDB" id="1453741at2"/>
<gene>
    <name evidence="2" type="ORF">RG540_CH10510</name>
</gene>
<dbReference type="EMBL" id="HG938353">
    <property type="protein sequence ID" value="CDN47239.1"/>
    <property type="molecule type" value="Genomic_DNA"/>
</dbReference>
<dbReference type="Proteomes" id="UP000028181">
    <property type="component" value="Chromosome I"/>
</dbReference>
<keyword evidence="3" id="KW-1185">Reference proteome</keyword>
<keyword evidence="1 2" id="KW-0812">Transmembrane</keyword>
<keyword evidence="1" id="KW-0472">Membrane</keyword>
<dbReference type="HOGENOM" id="CLU_128115_0_0_5"/>
<evidence type="ECO:0000256" key="1">
    <source>
        <dbReference type="SAM" id="Phobius"/>
    </source>
</evidence>
<dbReference type="AlphaFoldDB" id="A0A068SN21"/>
<sequence length="151" mass="16642">MAIRTVQFLAIIVSALTLIPAGAHLAALPNKIDLPQAEYFTVQGIYRGWAALGALWALALILNIVLAFFVRSQARPLGFSVAAVACFSAMIIIFYHWTFPANQATQNWTVAPANWQALRQQWEYSHAANTVIAFLAVCFVALSTLCWKPPH</sequence>
<evidence type="ECO:0000313" key="2">
    <source>
        <dbReference type="EMBL" id="CDN47239.1"/>
    </source>
</evidence>
<proteinExistence type="predicted"/>
<dbReference type="KEGG" id="ngg:RG540_CH10510"/>
<accession>A0A068SN21</accession>
<protein>
    <submittedName>
        <fullName evidence="2">Putative transmembrane protein</fullName>
    </submittedName>
</protein>
<dbReference type="PATRIC" id="fig|1028800.3.peg.1067"/>
<evidence type="ECO:0000313" key="3">
    <source>
        <dbReference type="Proteomes" id="UP000028181"/>
    </source>
</evidence>
<keyword evidence="1" id="KW-1133">Transmembrane helix</keyword>